<name>A0A3P3E429_9BURK</name>
<sequence length="251" mass="27007">MIKYESPLRRLPPGIDRTQVLILDGIRHAAEIATLAYARLNACLTEIALGQPEQTENEQHAARVTGAYLDAWAIVDSIDRMRALVRLLPADEESSIKRAEQEGQLQGIRNLRNVADHLAQRLDYVAAHDSTALGMLAWFTLISADKGRSCLLLPGSFAGRVAAAVPNPAGKEFHPPTDFIELSAGEHSASLSGAMRIAQSQVESVERGIGRLVEQHGLHGKHMGADATLIIDVEFHPDPMASSSDGSVPGG</sequence>
<dbReference type="RefSeq" id="WP_124961920.1">
    <property type="nucleotide sequence ID" value="NZ_RQXU01000035.1"/>
</dbReference>
<protein>
    <submittedName>
        <fullName evidence="1">Uncharacterized protein</fullName>
    </submittedName>
</protein>
<dbReference type="Proteomes" id="UP000271590">
    <property type="component" value="Unassembled WGS sequence"/>
</dbReference>
<proteinExistence type="predicted"/>
<comment type="caution">
    <text evidence="1">The sequence shown here is derived from an EMBL/GenBank/DDBJ whole genome shotgun (WGS) entry which is preliminary data.</text>
</comment>
<evidence type="ECO:0000313" key="2">
    <source>
        <dbReference type="Proteomes" id="UP000271590"/>
    </source>
</evidence>
<evidence type="ECO:0000313" key="1">
    <source>
        <dbReference type="EMBL" id="RRH80806.1"/>
    </source>
</evidence>
<organism evidence="1 2">
    <name type="scientific">Variovorax beijingensis</name>
    <dbReference type="NCBI Taxonomy" id="2496117"/>
    <lineage>
        <taxon>Bacteria</taxon>
        <taxon>Pseudomonadati</taxon>
        <taxon>Pseudomonadota</taxon>
        <taxon>Betaproteobacteria</taxon>
        <taxon>Burkholderiales</taxon>
        <taxon>Comamonadaceae</taxon>
        <taxon>Variovorax</taxon>
    </lineage>
</organism>
<reference evidence="1 2" key="1">
    <citation type="submission" date="2018-11" db="EMBL/GenBank/DDBJ databases">
        <title>The genome of Variovorax sp T529.</title>
        <authorList>
            <person name="Gao J."/>
        </authorList>
    </citation>
    <scope>NUCLEOTIDE SEQUENCE [LARGE SCALE GENOMIC DNA]</scope>
    <source>
        <strain evidence="1 2">T529</strain>
    </source>
</reference>
<dbReference type="EMBL" id="RQXU01000035">
    <property type="protein sequence ID" value="RRH80806.1"/>
    <property type="molecule type" value="Genomic_DNA"/>
</dbReference>
<gene>
    <name evidence="1" type="ORF">EH244_29900</name>
</gene>
<dbReference type="AlphaFoldDB" id="A0A3P3E429"/>
<accession>A0A3P3E429</accession>